<keyword evidence="5 21" id="KW-0964">Secreted</keyword>
<feature type="signal peptide" evidence="21">
    <location>
        <begin position="1"/>
        <end position="33"/>
    </location>
</feature>
<feature type="site" description="Transition state stabilizer" evidence="19">
    <location>
        <position position="82"/>
    </location>
</feature>
<evidence type="ECO:0000256" key="1">
    <source>
        <dbReference type="ARBA" id="ARBA00000189"/>
    </source>
</evidence>
<dbReference type="PANTHER" id="PTHR31517:SF51">
    <property type="entry name" value="PEROXIDASE 55"/>
    <property type="match status" value="1"/>
</dbReference>
<dbReference type="PROSITE" id="PS00436">
    <property type="entry name" value="PEROXIDASE_2"/>
    <property type="match status" value="1"/>
</dbReference>
<sequence>MGRSSRCSCSRSVAAVQLLVAISAVCGAALSSATVTVNEPDIANGLSWRFYDASCPYVEDIVSWHVTEALRRDIGIAAGLIRIFFHDCFPQGCDASVLLSGPKSEQIEIPNQTLRPAALKLIDDIRADVHATCGPTVSCADITTLATRDAVVASGGPFFDVPLGRRDGLAPASSDLVGTLPAPFFDVPTLISAFENRGLNKADLVALSGAHTVGRGHCSSFSDRLPPNADDDTMDPAFRRKLAAKCASDPSGNVVTQVLDVRTPDAFDNKYYFDLIAKQGLFKSDQGLINHPDTMRTATRFALNQAAFFEQFARSFVKMSQMDVLTGTAGEIRLNCSVPNIVVSSSAHTAAGDGDEGRAADE</sequence>
<evidence type="ECO:0000256" key="2">
    <source>
        <dbReference type="ARBA" id="ARBA00004613"/>
    </source>
</evidence>
<feature type="binding site" description="axial binding residue" evidence="18">
    <location>
        <position position="211"/>
    </location>
    <ligand>
        <name>heme b</name>
        <dbReference type="ChEBI" id="CHEBI:60344"/>
    </ligand>
    <ligandPart>
        <name>Fe</name>
        <dbReference type="ChEBI" id="CHEBI:18248"/>
    </ligandPart>
</feature>
<keyword evidence="9 21" id="KW-0732">Signal</keyword>
<dbReference type="InterPro" id="IPR019794">
    <property type="entry name" value="Peroxidases_AS"/>
</dbReference>
<dbReference type="GO" id="GO:0006979">
    <property type="term" value="P:response to oxidative stress"/>
    <property type="evidence" value="ECO:0007669"/>
    <property type="project" value="UniProtKB-UniRule"/>
</dbReference>
<comment type="catalytic activity">
    <reaction evidence="1 21">
        <text>2 a phenolic donor + H2O2 = 2 a phenolic radical donor + 2 H2O</text>
        <dbReference type="Rhea" id="RHEA:56136"/>
        <dbReference type="ChEBI" id="CHEBI:15377"/>
        <dbReference type="ChEBI" id="CHEBI:16240"/>
        <dbReference type="ChEBI" id="CHEBI:139520"/>
        <dbReference type="ChEBI" id="CHEBI:139521"/>
        <dbReference type="EC" id="1.11.1.7"/>
    </reaction>
</comment>
<dbReference type="InterPro" id="IPR033905">
    <property type="entry name" value="Secretory_peroxidase"/>
</dbReference>
<feature type="disulfide bond" evidence="20">
    <location>
        <begin position="218"/>
        <end position="246"/>
    </location>
</feature>
<evidence type="ECO:0000256" key="5">
    <source>
        <dbReference type="ARBA" id="ARBA00022525"/>
    </source>
</evidence>
<dbReference type="Gene3D" id="1.10.420.10">
    <property type="entry name" value="Peroxidase, domain 2"/>
    <property type="match status" value="1"/>
</dbReference>
<evidence type="ECO:0000256" key="7">
    <source>
        <dbReference type="ARBA" id="ARBA00022617"/>
    </source>
</evidence>
<dbReference type="EC" id="1.11.1.7" evidence="4 21"/>
<evidence type="ECO:0000256" key="3">
    <source>
        <dbReference type="ARBA" id="ARBA00006873"/>
    </source>
</evidence>
<keyword evidence="12 18" id="KW-0408">Iron</keyword>
<comment type="cofactor">
    <cofactor evidence="18 21">
        <name>heme b</name>
        <dbReference type="ChEBI" id="CHEBI:60344"/>
    </cofactor>
    <text evidence="18 21">Binds 1 heme b (iron(II)-protoporphyrin IX) group per subunit.</text>
</comment>
<dbReference type="GO" id="GO:0046872">
    <property type="term" value="F:metal ion binding"/>
    <property type="evidence" value="ECO:0007669"/>
    <property type="project" value="UniProtKB-UniRule"/>
</dbReference>
<feature type="disulfide bond" evidence="20">
    <location>
        <begin position="139"/>
        <end position="336"/>
    </location>
</feature>
<evidence type="ECO:0000256" key="17">
    <source>
        <dbReference type="PIRSR" id="PIRSR600823-2"/>
    </source>
</evidence>
<feature type="binding site" evidence="17">
    <location>
        <position position="181"/>
    </location>
    <ligand>
        <name>substrate</name>
    </ligand>
</feature>
<feature type="binding site" evidence="18">
    <location>
        <position position="260"/>
    </location>
    <ligand>
        <name>Ca(2+)</name>
        <dbReference type="ChEBI" id="CHEBI:29108"/>
        <label>2</label>
    </ligand>
</feature>
<keyword evidence="8 18" id="KW-0479">Metal-binding</keyword>
<dbReference type="InterPro" id="IPR010255">
    <property type="entry name" value="Haem_peroxidase_sf"/>
</dbReference>
<evidence type="ECO:0000256" key="21">
    <source>
        <dbReference type="RuleBase" id="RU362060"/>
    </source>
</evidence>
<dbReference type="AlphaFoldDB" id="A0A921QWC6"/>
<keyword evidence="6 21" id="KW-0575">Peroxidase</keyword>
<dbReference type="PROSITE" id="PS50873">
    <property type="entry name" value="PEROXIDASE_4"/>
    <property type="match status" value="1"/>
</dbReference>
<reference evidence="23" key="2">
    <citation type="submission" date="2020-10" db="EMBL/GenBank/DDBJ databases">
        <authorList>
            <person name="Cooper E.A."/>
            <person name="Brenton Z.W."/>
            <person name="Flinn B.S."/>
            <person name="Jenkins J."/>
            <person name="Shu S."/>
            <person name="Flowers D."/>
            <person name="Luo F."/>
            <person name="Wang Y."/>
            <person name="Xia P."/>
            <person name="Barry K."/>
            <person name="Daum C."/>
            <person name="Lipzen A."/>
            <person name="Yoshinaga Y."/>
            <person name="Schmutz J."/>
            <person name="Saski C."/>
            <person name="Vermerris W."/>
            <person name="Kresovich S."/>
        </authorList>
    </citation>
    <scope>NUCLEOTIDE SEQUENCE</scope>
</reference>
<dbReference type="PROSITE" id="PS00435">
    <property type="entry name" value="PEROXIDASE_1"/>
    <property type="match status" value="1"/>
</dbReference>
<keyword evidence="10 18" id="KW-0106">Calcium</keyword>
<feature type="binding site" evidence="18">
    <location>
        <position position="96"/>
    </location>
    <ligand>
        <name>Ca(2+)</name>
        <dbReference type="ChEBI" id="CHEBI:29108"/>
        <label>1</label>
    </ligand>
</feature>
<dbReference type="InterPro" id="IPR002016">
    <property type="entry name" value="Haem_peroxidase"/>
</dbReference>
<dbReference type="CDD" id="cd00693">
    <property type="entry name" value="secretory_peroxidase"/>
    <property type="match status" value="1"/>
</dbReference>
<evidence type="ECO:0000256" key="18">
    <source>
        <dbReference type="PIRSR" id="PIRSR600823-3"/>
    </source>
</evidence>
<dbReference type="Proteomes" id="UP000807115">
    <property type="component" value="Chromosome 6"/>
</dbReference>
<feature type="domain" description="Plant heme peroxidase family profile" evidence="22">
    <location>
        <begin position="45"/>
        <end position="340"/>
    </location>
</feature>
<comment type="function">
    <text evidence="21">Removal of H(2)O(2), oxidation of toxic reductants, biosynthesis and degradation of lignin, suberization, auxin catabolism, response to environmental stresses such as wounding, pathogen attack and oxidative stress.</text>
</comment>
<reference evidence="23" key="1">
    <citation type="journal article" date="2019" name="BMC Genomics">
        <title>A new reference genome for Sorghum bicolor reveals high levels of sequence similarity between sweet and grain genotypes: implications for the genetics of sugar metabolism.</title>
        <authorList>
            <person name="Cooper E.A."/>
            <person name="Brenton Z.W."/>
            <person name="Flinn B.S."/>
            <person name="Jenkins J."/>
            <person name="Shu S."/>
            <person name="Flowers D."/>
            <person name="Luo F."/>
            <person name="Wang Y."/>
            <person name="Xia P."/>
            <person name="Barry K."/>
            <person name="Daum C."/>
            <person name="Lipzen A."/>
            <person name="Yoshinaga Y."/>
            <person name="Schmutz J."/>
            <person name="Saski C."/>
            <person name="Vermerris W."/>
            <person name="Kresovich S."/>
        </authorList>
    </citation>
    <scope>NUCLEOTIDE SEQUENCE</scope>
</reference>
<keyword evidence="7 21" id="KW-0349">Heme</keyword>
<evidence type="ECO:0000313" key="24">
    <source>
        <dbReference type="Proteomes" id="UP000807115"/>
    </source>
</evidence>
<dbReference type="GO" id="GO:0140825">
    <property type="term" value="F:lactoperoxidase activity"/>
    <property type="evidence" value="ECO:0007669"/>
    <property type="project" value="UniProtKB-EC"/>
</dbReference>
<dbReference type="InterPro" id="IPR000823">
    <property type="entry name" value="Peroxidase_pln"/>
</dbReference>
<evidence type="ECO:0000256" key="16">
    <source>
        <dbReference type="PIRSR" id="PIRSR600823-1"/>
    </source>
</evidence>
<dbReference type="InterPro" id="IPR019793">
    <property type="entry name" value="Peroxidases_heam-ligand_BS"/>
</dbReference>
<feature type="binding site" evidence="18">
    <location>
        <position position="105"/>
    </location>
    <ligand>
        <name>Ca(2+)</name>
        <dbReference type="ChEBI" id="CHEBI:29108"/>
        <label>1</label>
    </ligand>
</feature>
<feature type="binding site" evidence="18">
    <location>
        <position position="212"/>
    </location>
    <ligand>
        <name>Ca(2+)</name>
        <dbReference type="ChEBI" id="CHEBI:29108"/>
        <label>2</label>
    </ligand>
</feature>
<evidence type="ECO:0000256" key="15">
    <source>
        <dbReference type="ARBA" id="ARBA00023324"/>
    </source>
</evidence>
<dbReference type="PANTHER" id="PTHR31517">
    <property type="match status" value="1"/>
</dbReference>
<feature type="binding site" evidence="18">
    <location>
        <position position="87"/>
    </location>
    <ligand>
        <name>Ca(2+)</name>
        <dbReference type="ChEBI" id="CHEBI:29108"/>
        <label>1</label>
    </ligand>
</feature>
<comment type="subcellular location">
    <subcellularLocation>
        <location evidence="2 21">Secreted</location>
    </subcellularLocation>
</comment>
<evidence type="ECO:0000256" key="10">
    <source>
        <dbReference type="ARBA" id="ARBA00022837"/>
    </source>
</evidence>
<dbReference type="Gramene" id="EES13148">
    <property type="protein sequence ID" value="EES13148"/>
    <property type="gene ID" value="SORBI_3006G277500"/>
</dbReference>
<evidence type="ECO:0000256" key="14">
    <source>
        <dbReference type="ARBA" id="ARBA00023180"/>
    </source>
</evidence>
<comment type="cofactor">
    <cofactor evidence="18 21">
        <name>Ca(2+)</name>
        <dbReference type="ChEBI" id="CHEBI:29108"/>
    </cofactor>
    <text evidence="18 21">Binds 2 calcium ions per subunit.</text>
</comment>
<dbReference type="GO" id="GO:0042744">
    <property type="term" value="P:hydrogen peroxide catabolic process"/>
    <property type="evidence" value="ECO:0007669"/>
    <property type="project" value="UniProtKB-KW"/>
</dbReference>
<protein>
    <recommendedName>
        <fullName evidence="4 21">Peroxidase</fullName>
        <ecNumber evidence="4 21">1.11.1.7</ecNumber>
    </recommendedName>
</protein>
<evidence type="ECO:0000256" key="19">
    <source>
        <dbReference type="PIRSR" id="PIRSR600823-4"/>
    </source>
</evidence>
<feature type="binding site" evidence="18">
    <location>
        <position position="263"/>
    </location>
    <ligand>
        <name>Ca(2+)</name>
        <dbReference type="ChEBI" id="CHEBI:29108"/>
        <label>2</label>
    </ligand>
</feature>
<dbReference type="Gene3D" id="1.10.520.10">
    <property type="match status" value="1"/>
</dbReference>
<dbReference type="SUPFAM" id="SSF48113">
    <property type="entry name" value="Heme-dependent peroxidases"/>
    <property type="match status" value="1"/>
</dbReference>
<feature type="binding site" evidence="18">
    <location>
        <position position="92"/>
    </location>
    <ligand>
        <name>Ca(2+)</name>
        <dbReference type="ChEBI" id="CHEBI:29108"/>
        <label>1</label>
    </ligand>
</feature>
<keyword evidence="11 21" id="KW-0560">Oxidoreductase</keyword>
<proteinExistence type="inferred from homology"/>
<keyword evidence="15 21" id="KW-0376">Hydrogen peroxide</keyword>
<dbReference type="EMBL" id="CM027685">
    <property type="protein sequence ID" value="KAG0528247.1"/>
    <property type="molecule type" value="Genomic_DNA"/>
</dbReference>
<evidence type="ECO:0000256" key="8">
    <source>
        <dbReference type="ARBA" id="ARBA00022723"/>
    </source>
</evidence>
<dbReference type="GO" id="GO:0005576">
    <property type="term" value="C:extracellular region"/>
    <property type="evidence" value="ECO:0007669"/>
    <property type="project" value="UniProtKB-SubCell"/>
</dbReference>
<keyword evidence="14" id="KW-0325">Glycoprotein</keyword>
<evidence type="ECO:0000256" key="4">
    <source>
        <dbReference type="ARBA" id="ARBA00012313"/>
    </source>
</evidence>
<dbReference type="PRINTS" id="PR00458">
    <property type="entry name" value="PEROXIDASE"/>
</dbReference>
<evidence type="ECO:0000256" key="11">
    <source>
        <dbReference type="ARBA" id="ARBA00023002"/>
    </source>
</evidence>
<evidence type="ECO:0000256" key="6">
    <source>
        <dbReference type="ARBA" id="ARBA00022559"/>
    </source>
</evidence>
<feature type="disulfide bond" evidence="20">
    <location>
        <begin position="55"/>
        <end position="133"/>
    </location>
</feature>
<feature type="chain" id="PRO_5038168622" description="Peroxidase" evidence="21">
    <location>
        <begin position="34"/>
        <end position="362"/>
    </location>
</feature>
<feature type="binding site" evidence="18">
    <location>
        <position position="94"/>
    </location>
    <ligand>
        <name>Ca(2+)</name>
        <dbReference type="ChEBI" id="CHEBI:29108"/>
        <label>1</label>
    </ligand>
</feature>
<dbReference type="FunFam" id="1.10.520.10:FF:000009">
    <property type="entry name" value="Peroxidase"/>
    <property type="match status" value="1"/>
</dbReference>
<keyword evidence="13 20" id="KW-1015">Disulfide bond</keyword>
<dbReference type="Pfam" id="PF00141">
    <property type="entry name" value="peroxidase"/>
    <property type="match status" value="1"/>
</dbReference>
<gene>
    <name evidence="23" type="ORF">BDA96_06G301900</name>
</gene>
<comment type="similarity">
    <text evidence="21">Belongs to the peroxidase family. Classical plant (class III) peroxidase subfamily.</text>
</comment>
<dbReference type="FunFam" id="1.10.420.10:FF:000006">
    <property type="entry name" value="Peroxidase"/>
    <property type="match status" value="1"/>
</dbReference>
<feature type="active site" description="Proton acceptor" evidence="16">
    <location>
        <position position="86"/>
    </location>
</feature>
<dbReference type="KEGG" id="sbi:8076510"/>
<comment type="caution">
    <text evidence="23">The sequence shown here is derived from an EMBL/GenBank/DDBJ whole genome shotgun (WGS) entry which is preliminary data.</text>
</comment>
<dbReference type="OrthoDB" id="2113341at2759"/>
<evidence type="ECO:0000259" key="22">
    <source>
        <dbReference type="PROSITE" id="PS50873"/>
    </source>
</evidence>
<evidence type="ECO:0000256" key="13">
    <source>
        <dbReference type="ARBA" id="ARBA00023157"/>
    </source>
</evidence>
<name>A0A921QWC6_SORBI</name>
<comment type="similarity">
    <text evidence="3">Belongs to the peroxidase family. Ascorbate peroxidase subfamily.</text>
</comment>
<dbReference type="GO" id="GO:0020037">
    <property type="term" value="F:heme binding"/>
    <property type="evidence" value="ECO:0007669"/>
    <property type="project" value="UniProtKB-UniRule"/>
</dbReference>
<feature type="binding site" evidence="18">
    <location>
        <position position="268"/>
    </location>
    <ligand>
        <name>Ca(2+)</name>
        <dbReference type="ChEBI" id="CHEBI:29108"/>
        <label>2</label>
    </ligand>
</feature>
<evidence type="ECO:0000313" key="23">
    <source>
        <dbReference type="EMBL" id="KAG0528247.1"/>
    </source>
</evidence>
<evidence type="ECO:0000256" key="20">
    <source>
        <dbReference type="PIRSR" id="PIRSR600823-5"/>
    </source>
</evidence>
<feature type="disulfide bond" evidence="20">
    <location>
        <begin position="88"/>
        <end position="93"/>
    </location>
</feature>
<dbReference type="OMA" id="RWHVAEA"/>
<dbReference type="PRINTS" id="PR00461">
    <property type="entry name" value="PLPEROXIDASE"/>
</dbReference>
<evidence type="ECO:0000256" key="12">
    <source>
        <dbReference type="ARBA" id="ARBA00023004"/>
    </source>
</evidence>
<accession>A0A921QWC6</accession>
<evidence type="ECO:0000256" key="9">
    <source>
        <dbReference type="ARBA" id="ARBA00022729"/>
    </source>
</evidence>
<organism evidence="23 24">
    <name type="scientific">Sorghum bicolor</name>
    <name type="common">Sorghum</name>
    <name type="synonym">Sorghum vulgare</name>
    <dbReference type="NCBI Taxonomy" id="4558"/>
    <lineage>
        <taxon>Eukaryota</taxon>
        <taxon>Viridiplantae</taxon>
        <taxon>Streptophyta</taxon>
        <taxon>Embryophyta</taxon>
        <taxon>Tracheophyta</taxon>
        <taxon>Spermatophyta</taxon>
        <taxon>Magnoliopsida</taxon>
        <taxon>Liliopsida</taxon>
        <taxon>Poales</taxon>
        <taxon>Poaceae</taxon>
        <taxon>PACMAD clade</taxon>
        <taxon>Panicoideae</taxon>
        <taxon>Andropogonodae</taxon>
        <taxon>Andropogoneae</taxon>
        <taxon>Sorghinae</taxon>
        <taxon>Sorghum</taxon>
    </lineage>
</organism>